<feature type="domain" description="N-acetyltransferase" evidence="1">
    <location>
        <begin position="1"/>
        <end position="119"/>
    </location>
</feature>
<reference evidence="3" key="1">
    <citation type="journal article" date="2019" name="Int. J. Syst. Evol. Microbiol.">
        <title>The Global Catalogue of Microorganisms (GCM) 10K type strain sequencing project: providing services to taxonomists for standard genome sequencing and annotation.</title>
        <authorList>
            <consortium name="The Broad Institute Genomics Platform"/>
            <consortium name="The Broad Institute Genome Sequencing Center for Infectious Disease"/>
            <person name="Wu L."/>
            <person name="Ma J."/>
        </authorList>
    </citation>
    <scope>NUCLEOTIDE SEQUENCE [LARGE SCALE GENOMIC DNA]</scope>
    <source>
        <strain evidence="3">NBRC 110608</strain>
    </source>
</reference>
<sequence>MYEEVGLAWYGLWDGDGNFVGNCGVFRGRCGDDPEIGYEVALPRRGQGYARAAVRAVTDAAHLVGHRRLWATVRPVNFASVRTVQSNGSVRTVQSNGYRSVRRARDAKGDLDYYVHDVDTQG</sequence>
<proteinExistence type="predicted"/>
<evidence type="ECO:0000313" key="3">
    <source>
        <dbReference type="Proteomes" id="UP001321421"/>
    </source>
</evidence>
<dbReference type="SUPFAM" id="SSF55729">
    <property type="entry name" value="Acyl-CoA N-acyltransferases (Nat)"/>
    <property type="match status" value="1"/>
</dbReference>
<dbReference type="EMBL" id="AP027735">
    <property type="protein sequence ID" value="BDZ57978.1"/>
    <property type="molecule type" value="Genomic_DNA"/>
</dbReference>
<evidence type="ECO:0000313" key="2">
    <source>
        <dbReference type="EMBL" id="BDZ57978.1"/>
    </source>
</evidence>
<evidence type="ECO:0000259" key="1">
    <source>
        <dbReference type="PROSITE" id="PS51186"/>
    </source>
</evidence>
<dbReference type="RefSeq" id="WP_433997053.1">
    <property type="nucleotide sequence ID" value="NZ_AP027735.1"/>
</dbReference>
<dbReference type="Gene3D" id="3.40.630.30">
    <property type="match status" value="1"/>
</dbReference>
<keyword evidence="3" id="KW-1185">Reference proteome</keyword>
<protein>
    <recommendedName>
        <fullName evidence="1">N-acetyltransferase domain-containing protein</fullName>
    </recommendedName>
</protein>
<dbReference type="PROSITE" id="PS51186">
    <property type="entry name" value="GNAT"/>
    <property type="match status" value="1"/>
</dbReference>
<dbReference type="Pfam" id="PF13302">
    <property type="entry name" value="Acetyltransf_3"/>
    <property type="match status" value="1"/>
</dbReference>
<accession>A0ABM8HAL6</accession>
<dbReference type="Proteomes" id="UP001321421">
    <property type="component" value="Chromosome"/>
</dbReference>
<gene>
    <name evidence="2" type="ORF">GCM10025872_16350</name>
</gene>
<organism evidence="2 3">
    <name type="scientific">Barrientosiimonas endolithica</name>
    <dbReference type="NCBI Taxonomy" id="1535208"/>
    <lineage>
        <taxon>Bacteria</taxon>
        <taxon>Bacillati</taxon>
        <taxon>Actinomycetota</taxon>
        <taxon>Actinomycetes</taxon>
        <taxon>Micrococcales</taxon>
        <taxon>Dermacoccaceae</taxon>
        <taxon>Barrientosiimonas</taxon>
    </lineage>
</organism>
<dbReference type="InterPro" id="IPR016181">
    <property type="entry name" value="Acyl_CoA_acyltransferase"/>
</dbReference>
<name>A0ABM8HAL6_9MICO</name>
<dbReference type="InterPro" id="IPR000182">
    <property type="entry name" value="GNAT_dom"/>
</dbReference>